<evidence type="ECO:0000256" key="4">
    <source>
        <dbReference type="ARBA" id="ARBA00023163"/>
    </source>
</evidence>
<keyword evidence="5" id="KW-0539">Nucleus</keyword>
<feature type="domain" description="BHLH" evidence="6">
    <location>
        <begin position="201"/>
        <end position="250"/>
    </location>
</feature>
<proteinExistence type="inferred from homology"/>
<evidence type="ECO:0000256" key="1">
    <source>
        <dbReference type="ARBA" id="ARBA00004123"/>
    </source>
</evidence>
<keyword evidence="4" id="KW-0804">Transcription</keyword>
<dbReference type="Pfam" id="PF00010">
    <property type="entry name" value="HLH"/>
    <property type="match status" value="1"/>
</dbReference>
<evidence type="ECO:0000256" key="2">
    <source>
        <dbReference type="ARBA" id="ARBA00005510"/>
    </source>
</evidence>
<gene>
    <name evidence="7" type="primary">BHLH53</name>
    <name evidence="7" type="ORF">KSP40_PGU014872</name>
</gene>
<evidence type="ECO:0000256" key="5">
    <source>
        <dbReference type="ARBA" id="ARBA00023242"/>
    </source>
</evidence>
<evidence type="ECO:0000313" key="7">
    <source>
        <dbReference type="EMBL" id="KAK8960769.1"/>
    </source>
</evidence>
<protein>
    <submittedName>
        <fullName evidence="7">Transcription factor bHLH53</fullName>
    </submittedName>
</protein>
<dbReference type="SUPFAM" id="SSF47459">
    <property type="entry name" value="HLH, helix-loop-helix DNA-binding domain"/>
    <property type="match status" value="1"/>
</dbReference>
<dbReference type="InterPro" id="IPR011598">
    <property type="entry name" value="bHLH_dom"/>
</dbReference>
<dbReference type="Gene3D" id="4.10.280.10">
    <property type="entry name" value="Helix-loop-helix DNA-binding domain"/>
    <property type="match status" value="1"/>
</dbReference>
<keyword evidence="3" id="KW-0805">Transcription regulation</keyword>
<dbReference type="EMBL" id="JBBWWR010000010">
    <property type="protein sequence ID" value="KAK8960769.1"/>
    <property type="molecule type" value="Genomic_DNA"/>
</dbReference>
<comment type="subcellular location">
    <subcellularLocation>
        <location evidence="1">Nucleus</location>
    </subcellularLocation>
</comment>
<dbReference type="InterPro" id="IPR036638">
    <property type="entry name" value="HLH_DNA-bd_sf"/>
</dbReference>
<evidence type="ECO:0000313" key="8">
    <source>
        <dbReference type="Proteomes" id="UP001412067"/>
    </source>
</evidence>
<dbReference type="Proteomes" id="UP001412067">
    <property type="component" value="Unassembled WGS sequence"/>
</dbReference>
<organism evidence="7 8">
    <name type="scientific">Platanthera guangdongensis</name>
    <dbReference type="NCBI Taxonomy" id="2320717"/>
    <lineage>
        <taxon>Eukaryota</taxon>
        <taxon>Viridiplantae</taxon>
        <taxon>Streptophyta</taxon>
        <taxon>Embryophyta</taxon>
        <taxon>Tracheophyta</taxon>
        <taxon>Spermatophyta</taxon>
        <taxon>Magnoliopsida</taxon>
        <taxon>Liliopsida</taxon>
        <taxon>Asparagales</taxon>
        <taxon>Orchidaceae</taxon>
        <taxon>Orchidoideae</taxon>
        <taxon>Orchideae</taxon>
        <taxon>Orchidinae</taxon>
        <taxon>Platanthera</taxon>
    </lineage>
</organism>
<dbReference type="PANTHER" id="PTHR45914:SF24">
    <property type="entry name" value="BHLH DOMAIN-CONTAINING PROTEIN"/>
    <property type="match status" value="1"/>
</dbReference>
<comment type="caution">
    <text evidence="7">The sequence shown here is derived from an EMBL/GenBank/DDBJ whole genome shotgun (WGS) entry which is preliminary data.</text>
</comment>
<dbReference type="InterPro" id="IPR045843">
    <property type="entry name" value="IND-like"/>
</dbReference>
<sequence>MAALSVYSDWEKPAGFSTTSELIASSEVAEALIGFLEPLDCPLFPLDDIFNAASDNALVDPVDYFFADNLSDAAHDSVFAAVPDNLSDTAHDSVFAAVPYNLSDAAPENDLLSSRPPPDHCSLHCCAKRHRCCYSDEPQQSLCFESNLFAAEFAPAKLPEPHYFRPTPLAERPEPPPPPQYFDQTPFSAEFAFDPPPKTTAGLSAQSAAARERRKRISDKTHELSRLIPGGGKMTTAEMLQAAHKYVRYLQAQISILGLDTSDKEKSGEEDELLRVLISSAAIQEKLSKQGVCLVPKEIAEEFVADPLLKFNPFMEKEINKFSELLIRGKKAY</sequence>
<evidence type="ECO:0000256" key="3">
    <source>
        <dbReference type="ARBA" id="ARBA00023015"/>
    </source>
</evidence>
<dbReference type="SMART" id="SM00353">
    <property type="entry name" value="HLH"/>
    <property type="match status" value="1"/>
</dbReference>
<name>A0ABR2MB00_9ASPA</name>
<dbReference type="PROSITE" id="PS50888">
    <property type="entry name" value="BHLH"/>
    <property type="match status" value="1"/>
</dbReference>
<evidence type="ECO:0000259" key="6">
    <source>
        <dbReference type="PROSITE" id="PS50888"/>
    </source>
</evidence>
<accession>A0ABR2MB00</accession>
<reference evidence="7 8" key="1">
    <citation type="journal article" date="2022" name="Nat. Plants">
        <title>Genomes of leafy and leafless Platanthera orchids illuminate the evolution of mycoheterotrophy.</title>
        <authorList>
            <person name="Li M.H."/>
            <person name="Liu K.W."/>
            <person name="Li Z."/>
            <person name="Lu H.C."/>
            <person name="Ye Q.L."/>
            <person name="Zhang D."/>
            <person name="Wang J.Y."/>
            <person name="Li Y.F."/>
            <person name="Zhong Z.M."/>
            <person name="Liu X."/>
            <person name="Yu X."/>
            <person name="Liu D.K."/>
            <person name="Tu X.D."/>
            <person name="Liu B."/>
            <person name="Hao Y."/>
            <person name="Liao X.Y."/>
            <person name="Jiang Y.T."/>
            <person name="Sun W.H."/>
            <person name="Chen J."/>
            <person name="Chen Y.Q."/>
            <person name="Ai Y."/>
            <person name="Zhai J.W."/>
            <person name="Wu S.S."/>
            <person name="Zhou Z."/>
            <person name="Hsiao Y.Y."/>
            <person name="Wu W.L."/>
            <person name="Chen Y.Y."/>
            <person name="Lin Y.F."/>
            <person name="Hsu J.L."/>
            <person name="Li C.Y."/>
            <person name="Wang Z.W."/>
            <person name="Zhao X."/>
            <person name="Zhong W.Y."/>
            <person name="Ma X.K."/>
            <person name="Ma L."/>
            <person name="Huang J."/>
            <person name="Chen G.Z."/>
            <person name="Huang M.Z."/>
            <person name="Huang L."/>
            <person name="Peng D.H."/>
            <person name="Luo Y.B."/>
            <person name="Zou S.Q."/>
            <person name="Chen S.P."/>
            <person name="Lan S."/>
            <person name="Tsai W.C."/>
            <person name="Van de Peer Y."/>
            <person name="Liu Z.J."/>
        </authorList>
    </citation>
    <scope>NUCLEOTIDE SEQUENCE [LARGE SCALE GENOMIC DNA]</scope>
    <source>
        <strain evidence="7">Lor288</strain>
    </source>
</reference>
<comment type="similarity">
    <text evidence="2">Belongs to the bHLH protein family.</text>
</comment>
<keyword evidence="8" id="KW-1185">Reference proteome</keyword>
<dbReference type="PANTHER" id="PTHR45914">
    <property type="entry name" value="TRANSCRIPTION FACTOR HEC3-RELATED"/>
    <property type="match status" value="1"/>
</dbReference>